<dbReference type="EMBL" id="JBEPIJ010000025">
    <property type="protein sequence ID" value="MES0875254.1"/>
    <property type="molecule type" value="Genomic_DNA"/>
</dbReference>
<proteinExistence type="predicted"/>
<dbReference type="Proteomes" id="UP001465331">
    <property type="component" value="Unassembled WGS sequence"/>
</dbReference>
<name>A0ABV2ADM5_9GAMM</name>
<dbReference type="Gene3D" id="3.40.50.720">
    <property type="entry name" value="NAD(P)-binding Rossmann-like Domain"/>
    <property type="match status" value="1"/>
</dbReference>
<protein>
    <recommendedName>
        <fullName evidence="3">Short chain dehydrogenase</fullName>
    </recommendedName>
</protein>
<reference evidence="1 2" key="1">
    <citation type="submission" date="2024-06" db="EMBL/GenBank/DDBJ databases">
        <authorList>
            <person name="Li Z."/>
            <person name="Jiang Y."/>
        </authorList>
    </citation>
    <scope>NUCLEOTIDE SEQUENCE [LARGE SCALE GENOMIC DNA]</scope>
    <source>
        <strain evidence="1 2">HSW-8</strain>
    </source>
</reference>
<evidence type="ECO:0000313" key="2">
    <source>
        <dbReference type="Proteomes" id="UP001465331"/>
    </source>
</evidence>
<gene>
    <name evidence="1" type="ORF">ABSH63_14725</name>
</gene>
<comment type="caution">
    <text evidence="1">The sequence shown here is derived from an EMBL/GenBank/DDBJ whole genome shotgun (WGS) entry which is preliminary data.</text>
</comment>
<evidence type="ECO:0000313" key="1">
    <source>
        <dbReference type="EMBL" id="MES0875254.1"/>
    </source>
</evidence>
<keyword evidence="2" id="KW-1185">Reference proteome</keyword>
<organism evidence="1 2">
    <name type="scientific">Sinimarinibacterium thermocellulolyticum</name>
    <dbReference type="NCBI Taxonomy" id="3170016"/>
    <lineage>
        <taxon>Bacteria</taxon>
        <taxon>Pseudomonadati</taxon>
        <taxon>Pseudomonadota</taxon>
        <taxon>Gammaproteobacteria</taxon>
        <taxon>Nevskiales</taxon>
        <taxon>Nevskiaceae</taxon>
        <taxon>Sinimarinibacterium</taxon>
    </lineage>
</organism>
<accession>A0ABV2ADM5</accession>
<evidence type="ECO:0008006" key="3">
    <source>
        <dbReference type="Google" id="ProtNLM"/>
    </source>
</evidence>
<sequence>MAAHPGISLTGIGDVRRSEQRRSLTDWLEGVAFQIAMRGFGQTAAQGARPIIHAASAADVRGGEFYGPDGFMQFRGRPTRVPPSKTARDPLIAARLWDVSERLTGAATQRRSRPPSP</sequence>
<dbReference type="RefSeq" id="WP_352890726.1">
    <property type="nucleotide sequence ID" value="NZ_JBEPIJ010000025.1"/>
</dbReference>